<dbReference type="RefSeq" id="WP_143165133.1">
    <property type="nucleotide sequence ID" value="NZ_FQWQ01000005.1"/>
</dbReference>
<keyword evidence="3" id="KW-1185">Reference proteome</keyword>
<dbReference type="EMBL" id="FQWQ01000005">
    <property type="protein sequence ID" value="SHH89056.1"/>
    <property type="molecule type" value="Genomic_DNA"/>
</dbReference>
<proteinExistence type="predicted"/>
<name>A0A1M5WNC4_9BACT</name>
<dbReference type="OrthoDB" id="9784101at2"/>
<reference evidence="2 3" key="1">
    <citation type="submission" date="2016-11" db="EMBL/GenBank/DDBJ databases">
        <authorList>
            <person name="Jaros S."/>
            <person name="Januszkiewicz K."/>
            <person name="Wedrychowicz H."/>
        </authorList>
    </citation>
    <scope>NUCLEOTIDE SEQUENCE [LARGE SCALE GENOMIC DNA]</scope>
    <source>
        <strain evidence="2 3">DSM 24574</strain>
    </source>
</reference>
<dbReference type="Pfam" id="PF08242">
    <property type="entry name" value="Methyltransf_12"/>
    <property type="match status" value="1"/>
</dbReference>
<dbReference type="Proteomes" id="UP000184212">
    <property type="component" value="Unassembled WGS sequence"/>
</dbReference>
<accession>A0A1M5WNC4</accession>
<dbReference type="CDD" id="cd02440">
    <property type="entry name" value="AdoMet_MTases"/>
    <property type="match status" value="1"/>
</dbReference>
<dbReference type="GO" id="GO:0032259">
    <property type="term" value="P:methylation"/>
    <property type="evidence" value="ECO:0007669"/>
    <property type="project" value="UniProtKB-KW"/>
</dbReference>
<dbReference type="InterPro" id="IPR029063">
    <property type="entry name" value="SAM-dependent_MTases_sf"/>
</dbReference>
<protein>
    <submittedName>
        <fullName evidence="2">Methyltransferase domain-containing protein</fullName>
    </submittedName>
</protein>
<dbReference type="AlphaFoldDB" id="A0A1M5WNC4"/>
<evidence type="ECO:0000259" key="1">
    <source>
        <dbReference type="Pfam" id="PF08242"/>
    </source>
</evidence>
<sequence length="179" mass="19754">MELSLAIRLIEKGIPPSSNSQTWMDLGAGKGLFTNALAALLPPHSTVYAIDKDPTALRSLTLGNAVITLKKLQKDFVSYDLDAIVANGVLMANALHYVSNKIVFLRQLKKHFTSGSRLIVVEYDTDRANAWVPYPIRYASLQPLLEQSGFHAVTKMDETPSIFNNNLIYSAVAVYGDDR</sequence>
<keyword evidence="2" id="KW-0489">Methyltransferase</keyword>
<feature type="domain" description="Methyltransferase type 12" evidence="1">
    <location>
        <begin position="24"/>
        <end position="117"/>
    </location>
</feature>
<organism evidence="2 3">
    <name type="scientific">Chryseolinea serpens</name>
    <dbReference type="NCBI Taxonomy" id="947013"/>
    <lineage>
        <taxon>Bacteria</taxon>
        <taxon>Pseudomonadati</taxon>
        <taxon>Bacteroidota</taxon>
        <taxon>Cytophagia</taxon>
        <taxon>Cytophagales</taxon>
        <taxon>Fulvivirgaceae</taxon>
        <taxon>Chryseolinea</taxon>
    </lineage>
</organism>
<dbReference type="SUPFAM" id="SSF53335">
    <property type="entry name" value="S-adenosyl-L-methionine-dependent methyltransferases"/>
    <property type="match status" value="1"/>
</dbReference>
<evidence type="ECO:0000313" key="3">
    <source>
        <dbReference type="Proteomes" id="UP000184212"/>
    </source>
</evidence>
<gene>
    <name evidence="2" type="ORF">SAMN04488109_5863</name>
</gene>
<dbReference type="GO" id="GO:0008168">
    <property type="term" value="F:methyltransferase activity"/>
    <property type="evidence" value="ECO:0007669"/>
    <property type="project" value="UniProtKB-KW"/>
</dbReference>
<dbReference type="Gene3D" id="3.40.50.150">
    <property type="entry name" value="Vaccinia Virus protein VP39"/>
    <property type="match status" value="1"/>
</dbReference>
<keyword evidence="2" id="KW-0808">Transferase</keyword>
<dbReference type="STRING" id="947013.SAMN04488109_5863"/>
<dbReference type="InterPro" id="IPR013217">
    <property type="entry name" value="Methyltransf_12"/>
</dbReference>
<evidence type="ECO:0000313" key="2">
    <source>
        <dbReference type="EMBL" id="SHH89056.1"/>
    </source>
</evidence>